<gene>
    <name evidence="2" type="ORF">GA0070215_11539</name>
</gene>
<proteinExistence type="predicted"/>
<dbReference type="EMBL" id="FMCV01000015">
    <property type="protein sequence ID" value="SCF29035.1"/>
    <property type="molecule type" value="Genomic_DNA"/>
</dbReference>
<evidence type="ECO:0000313" key="3">
    <source>
        <dbReference type="Proteomes" id="UP000198551"/>
    </source>
</evidence>
<evidence type="ECO:0000256" key="1">
    <source>
        <dbReference type="SAM" id="MobiDB-lite"/>
    </source>
</evidence>
<keyword evidence="3" id="KW-1185">Reference proteome</keyword>
<accession>A0A1C4Z7V1</accession>
<evidence type="ECO:0000313" key="2">
    <source>
        <dbReference type="EMBL" id="SCF29035.1"/>
    </source>
</evidence>
<dbReference type="AlphaFoldDB" id="A0A1C4Z7V1"/>
<dbReference type="RefSeq" id="WP_018786602.1">
    <property type="nucleotide sequence ID" value="NZ_CBDRBA010000001.1"/>
</dbReference>
<name>A0A1C4Z7V1_9ACTN</name>
<sequence length="45" mass="5045">MTVLLLLLFLLLLVGASAFGFTADTRDSADWKPSDDGQRWRSRTC</sequence>
<organism evidence="2 3">
    <name type="scientific">Micromonospora marina</name>
    <dbReference type="NCBI Taxonomy" id="307120"/>
    <lineage>
        <taxon>Bacteria</taxon>
        <taxon>Bacillati</taxon>
        <taxon>Actinomycetota</taxon>
        <taxon>Actinomycetes</taxon>
        <taxon>Micromonosporales</taxon>
        <taxon>Micromonosporaceae</taxon>
        <taxon>Micromonospora</taxon>
    </lineage>
</organism>
<feature type="compositionally biased region" description="Basic and acidic residues" evidence="1">
    <location>
        <begin position="25"/>
        <end position="39"/>
    </location>
</feature>
<protein>
    <submittedName>
        <fullName evidence="2">Uncharacterized protein</fullName>
    </submittedName>
</protein>
<reference evidence="3" key="1">
    <citation type="submission" date="2016-06" db="EMBL/GenBank/DDBJ databases">
        <authorList>
            <person name="Varghese N."/>
        </authorList>
    </citation>
    <scope>NUCLEOTIDE SEQUENCE [LARGE SCALE GENOMIC DNA]</scope>
    <source>
        <strain evidence="3">DSM 45555</strain>
    </source>
</reference>
<feature type="region of interest" description="Disordered" evidence="1">
    <location>
        <begin position="25"/>
        <end position="45"/>
    </location>
</feature>
<dbReference type="Proteomes" id="UP000198551">
    <property type="component" value="Unassembled WGS sequence"/>
</dbReference>